<comment type="caution">
    <text evidence="1">The sequence shown here is derived from an EMBL/GenBank/DDBJ whole genome shotgun (WGS) entry which is preliminary data.</text>
</comment>
<accession>A0ABP0FYU5</accession>
<protein>
    <recommendedName>
        <fullName evidence="3">Profilin</fullName>
    </recommendedName>
</protein>
<evidence type="ECO:0000313" key="1">
    <source>
        <dbReference type="EMBL" id="CAK8684776.1"/>
    </source>
</evidence>
<keyword evidence="2" id="KW-1185">Reference proteome</keyword>
<organism evidence="1 2">
    <name type="scientific">Clavelina lepadiformis</name>
    <name type="common">Light-bulb sea squirt</name>
    <name type="synonym">Ascidia lepadiformis</name>
    <dbReference type="NCBI Taxonomy" id="159417"/>
    <lineage>
        <taxon>Eukaryota</taxon>
        <taxon>Metazoa</taxon>
        <taxon>Chordata</taxon>
        <taxon>Tunicata</taxon>
        <taxon>Ascidiacea</taxon>
        <taxon>Aplousobranchia</taxon>
        <taxon>Clavelinidae</taxon>
        <taxon>Clavelina</taxon>
    </lineage>
</organism>
<gene>
    <name evidence="1" type="ORF">CVLEPA_LOCUS15892</name>
</gene>
<evidence type="ECO:0000313" key="2">
    <source>
        <dbReference type="Proteomes" id="UP001642483"/>
    </source>
</evidence>
<evidence type="ECO:0008006" key="3">
    <source>
        <dbReference type="Google" id="ProtNLM"/>
    </source>
</evidence>
<reference evidence="1 2" key="1">
    <citation type="submission" date="2024-02" db="EMBL/GenBank/DDBJ databases">
        <authorList>
            <person name="Daric V."/>
            <person name="Darras S."/>
        </authorList>
    </citation>
    <scope>NUCLEOTIDE SEQUENCE [LARGE SCALE GENOMIC DNA]</scope>
</reference>
<name>A0ABP0FYU5_CLALP</name>
<dbReference type="Proteomes" id="UP001642483">
    <property type="component" value="Unassembled WGS sequence"/>
</dbReference>
<dbReference type="EMBL" id="CAWYQH010000098">
    <property type="protein sequence ID" value="CAK8684776.1"/>
    <property type="molecule type" value="Genomic_DNA"/>
</dbReference>
<proteinExistence type="predicted"/>
<sequence>MGTNQTRFLTHESRKIVSSLYAACRKTLRSAFVDNSVYSIKRDIIWLGSPTYKWGSAGNERNVTLEEVKAQNRAGRYEGATLHGLQYKFLQGDDKISEYKARGKVVVIYNAHDFTMAVFGKDEVETGEYCRRSLLEAKYWLDLNGFH</sequence>